<organism evidence="2 3">
    <name type="scientific">Brassica cretica</name>
    <name type="common">Mustard</name>
    <dbReference type="NCBI Taxonomy" id="69181"/>
    <lineage>
        <taxon>Eukaryota</taxon>
        <taxon>Viridiplantae</taxon>
        <taxon>Streptophyta</taxon>
        <taxon>Embryophyta</taxon>
        <taxon>Tracheophyta</taxon>
        <taxon>Spermatophyta</taxon>
        <taxon>Magnoliopsida</taxon>
        <taxon>eudicotyledons</taxon>
        <taxon>Gunneridae</taxon>
        <taxon>Pentapetalae</taxon>
        <taxon>rosids</taxon>
        <taxon>malvids</taxon>
        <taxon>Brassicales</taxon>
        <taxon>Brassicaceae</taxon>
        <taxon>Brassiceae</taxon>
        <taxon>Brassica</taxon>
    </lineage>
</organism>
<reference evidence="2 3" key="1">
    <citation type="journal article" date="2020" name="BMC Genomics">
        <title>Intraspecific diversification of the crop wild relative Brassica cretica Lam. using demographic model selection.</title>
        <authorList>
            <person name="Kioukis A."/>
            <person name="Michalopoulou V.A."/>
            <person name="Briers L."/>
            <person name="Pirintsos S."/>
            <person name="Studholme D.J."/>
            <person name="Pavlidis P."/>
            <person name="Sarris P.F."/>
        </authorList>
    </citation>
    <scope>NUCLEOTIDE SEQUENCE [LARGE SCALE GENOMIC DNA]</scope>
    <source>
        <strain evidence="3">cv. PFS-1207/04</strain>
    </source>
</reference>
<feature type="compositionally biased region" description="Polar residues" evidence="1">
    <location>
        <begin position="72"/>
        <end position="85"/>
    </location>
</feature>
<evidence type="ECO:0000313" key="3">
    <source>
        <dbReference type="Proteomes" id="UP000266723"/>
    </source>
</evidence>
<feature type="region of interest" description="Disordered" evidence="1">
    <location>
        <begin position="46"/>
        <end position="85"/>
    </location>
</feature>
<evidence type="ECO:0000256" key="1">
    <source>
        <dbReference type="SAM" id="MobiDB-lite"/>
    </source>
</evidence>
<gene>
    <name evidence="2" type="ORF">DY000_02046404</name>
</gene>
<name>A0ABQ7EMN3_BRACR</name>
<dbReference type="Proteomes" id="UP000266723">
    <property type="component" value="Unassembled WGS sequence"/>
</dbReference>
<comment type="caution">
    <text evidence="2">The sequence shown here is derived from an EMBL/GenBank/DDBJ whole genome shotgun (WGS) entry which is preliminary data.</text>
</comment>
<accession>A0ABQ7EMN3</accession>
<keyword evidence="3" id="KW-1185">Reference proteome</keyword>
<protein>
    <submittedName>
        <fullName evidence="2">Uncharacterized protein</fullName>
    </submittedName>
</protein>
<sequence>MTRDRHRHWEEHFHRASSTKATSLVDYSVEVTACRMLSPRIEETEPLYTARHTAPPSVSPPQGKVEPESRTRLASSCVITVKTSP</sequence>
<proteinExistence type="predicted"/>
<dbReference type="EMBL" id="QGKV02000297">
    <property type="protein sequence ID" value="KAF3604829.1"/>
    <property type="molecule type" value="Genomic_DNA"/>
</dbReference>
<evidence type="ECO:0000313" key="2">
    <source>
        <dbReference type="EMBL" id="KAF3604829.1"/>
    </source>
</evidence>